<name>A0AAD9EGU0_9PEZI</name>
<evidence type="ECO:0000313" key="2">
    <source>
        <dbReference type="Proteomes" id="UP001243330"/>
    </source>
</evidence>
<reference evidence="1" key="1">
    <citation type="submission" date="2023-01" db="EMBL/GenBank/DDBJ databases">
        <title>Colletotrichum chrysophilum M932 genome sequence.</title>
        <authorList>
            <person name="Baroncelli R."/>
        </authorList>
    </citation>
    <scope>NUCLEOTIDE SEQUENCE</scope>
    <source>
        <strain evidence="1">M932</strain>
    </source>
</reference>
<dbReference type="EMBL" id="JAQOWY010000217">
    <property type="protein sequence ID" value="KAK1846977.1"/>
    <property type="molecule type" value="Genomic_DNA"/>
</dbReference>
<gene>
    <name evidence="1" type="ORF">CCHR01_10371</name>
</gene>
<dbReference type="Proteomes" id="UP001243330">
    <property type="component" value="Unassembled WGS sequence"/>
</dbReference>
<dbReference type="AlphaFoldDB" id="A0AAD9EGU0"/>
<evidence type="ECO:0000313" key="1">
    <source>
        <dbReference type="EMBL" id="KAK1846977.1"/>
    </source>
</evidence>
<organism evidence="1 2">
    <name type="scientific">Colletotrichum chrysophilum</name>
    <dbReference type="NCBI Taxonomy" id="1836956"/>
    <lineage>
        <taxon>Eukaryota</taxon>
        <taxon>Fungi</taxon>
        <taxon>Dikarya</taxon>
        <taxon>Ascomycota</taxon>
        <taxon>Pezizomycotina</taxon>
        <taxon>Sordariomycetes</taxon>
        <taxon>Hypocreomycetidae</taxon>
        <taxon>Glomerellales</taxon>
        <taxon>Glomerellaceae</taxon>
        <taxon>Colletotrichum</taxon>
        <taxon>Colletotrichum gloeosporioides species complex</taxon>
    </lineage>
</organism>
<accession>A0AAD9EGU0</accession>
<protein>
    <submittedName>
        <fullName evidence="1">Uncharacterized protein</fullName>
    </submittedName>
</protein>
<proteinExistence type="predicted"/>
<sequence length="105" mass="11535">MDMDKPLVLDMPRVQSSRPVTGSASHVAERNTSLAPMACPSHCNRNRKSAPIIGVSLQRMAHRWCICPNANRHVKECPGPLKIILVSDGKTLDDNPLPLLKSLET</sequence>
<comment type="caution">
    <text evidence="1">The sequence shown here is derived from an EMBL/GenBank/DDBJ whole genome shotgun (WGS) entry which is preliminary data.</text>
</comment>
<keyword evidence="2" id="KW-1185">Reference proteome</keyword>